<comment type="caution">
    <text evidence="2">The sequence shown here is derived from an EMBL/GenBank/DDBJ whole genome shotgun (WGS) entry which is preliminary data.</text>
</comment>
<dbReference type="SUPFAM" id="SSF52518">
    <property type="entry name" value="Thiamin diphosphate-binding fold (THDP-binding)"/>
    <property type="match status" value="1"/>
</dbReference>
<accession>A0ABW3CR18</accession>
<dbReference type="PANTHER" id="PTHR42981">
    <property type="entry name" value="PYRUVATE DEHYDROGENASE [UBIQUINONE]"/>
    <property type="match status" value="1"/>
</dbReference>
<evidence type="ECO:0000313" key="3">
    <source>
        <dbReference type="Proteomes" id="UP001597083"/>
    </source>
</evidence>
<dbReference type="InterPro" id="IPR012001">
    <property type="entry name" value="Thiamin_PyroP_enz_TPP-bd_dom"/>
</dbReference>
<dbReference type="InterPro" id="IPR047211">
    <property type="entry name" value="POXB-like"/>
</dbReference>
<feature type="domain" description="Thiamine pyrophosphate enzyme N-terminal TPP-binding" evidence="1">
    <location>
        <begin position="5"/>
        <end position="64"/>
    </location>
</feature>
<feature type="non-terminal residue" evidence="2">
    <location>
        <position position="64"/>
    </location>
</feature>
<name>A0ABW3CR18_9ACTN</name>
<dbReference type="EMBL" id="JBHTIR010003890">
    <property type="protein sequence ID" value="MFD0855976.1"/>
    <property type="molecule type" value="Genomic_DNA"/>
</dbReference>
<evidence type="ECO:0000259" key="1">
    <source>
        <dbReference type="Pfam" id="PF02776"/>
    </source>
</evidence>
<dbReference type="Pfam" id="PF02776">
    <property type="entry name" value="TPP_enzyme_N"/>
    <property type="match status" value="1"/>
</dbReference>
<dbReference type="Proteomes" id="UP001597083">
    <property type="component" value="Unassembled WGS sequence"/>
</dbReference>
<protein>
    <submittedName>
        <fullName evidence="2">Thiamine pyrophosphate-binding protein</fullName>
    </submittedName>
</protein>
<keyword evidence="3" id="KW-1185">Reference proteome</keyword>
<proteinExistence type="predicted"/>
<dbReference type="InterPro" id="IPR029061">
    <property type="entry name" value="THDP-binding"/>
</dbReference>
<dbReference type="Gene3D" id="3.40.50.970">
    <property type="match status" value="1"/>
</dbReference>
<sequence length="64" mass="7044">MAATTVGDFLLERLREWGVEQVFGYPGDGINGLLAAWGKAGDRPRFVQSRHEEMAAFEAVGYAK</sequence>
<organism evidence="2 3">
    <name type="scientific">Actinomadura adrarensis</name>
    <dbReference type="NCBI Taxonomy" id="1819600"/>
    <lineage>
        <taxon>Bacteria</taxon>
        <taxon>Bacillati</taxon>
        <taxon>Actinomycetota</taxon>
        <taxon>Actinomycetes</taxon>
        <taxon>Streptosporangiales</taxon>
        <taxon>Thermomonosporaceae</taxon>
        <taxon>Actinomadura</taxon>
    </lineage>
</organism>
<reference evidence="3" key="1">
    <citation type="journal article" date="2019" name="Int. J. Syst. Evol. Microbiol.">
        <title>The Global Catalogue of Microorganisms (GCM) 10K type strain sequencing project: providing services to taxonomists for standard genome sequencing and annotation.</title>
        <authorList>
            <consortium name="The Broad Institute Genomics Platform"/>
            <consortium name="The Broad Institute Genome Sequencing Center for Infectious Disease"/>
            <person name="Wu L."/>
            <person name="Ma J."/>
        </authorList>
    </citation>
    <scope>NUCLEOTIDE SEQUENCE [LARGE SCALE GENOMIC DNA]</scope>
    <source>
        <strain evidence="3">JCM 31696</strain>
    </source>
</reference>
<dbReference type="PANTHER" id="PTHR42981:SF2">
    <property type="entry name" value="PYRUVATE DEHYDROGENASE [UBIQUINONE]"/>
    <property type="match status" value="1"/>
</dbReference>
<gene>
    <name evidence="2" type="ORF">ACFQ07_27300</name>
</gene>
<evidence type="ECO:0000313" key="2">
    <source>
        <dbReference type="EMBL" id="MFD0855976.1"/>
    </source>
</evidence>